<dbReference type="InterPro" id="IPR027417">
    <property type="entry name" value="P-loop_NTPase"/>
</dbReference>
<evidence type="ECO:0000259" key="1">
    <source>
        <dbReference type="Pfam" id="PF13173"/>
    </source>
</evidence>
<dbReference type="EMBL" id="CAEZXZ010000001">
    <property type="protein sequence ID" value="CAB4691585.1"/>
    <property type="molecule type" value="Genomic_DNA"/>
</dbReference>
<gene>
    <name evidence="3" type="ORF">UFOPK2625_00003</name>
    <name evidence="4" type="ORF">UFOPK2809_00053</name>
</gene>
<dbReference type="InterPro" id="IPR025420">
    <property type="entry name" value="DUF4143"/>
</dbReference>
<organism evidence="3">
    <name type="scientific">freshwater metagenome</name>
    <dbReference type="NCBI Taxonomy" id="449393"/>
    <lineage>
        <taxon>unclassified sequences</taxon>
        <taxon>metagenomes</taxon>
        <taxon>ecological metagenomes</taxon>
    </lineage>
</organism>
<reference evidence="3" key="1">
    <citation type="submission" date="2020-05" db="EMBL/GenBank/DDBJ databases">
        <authorList>
            <person name="Chiriac C."/>
            <person name="Salcher M."/>
            <person name="Ghai R."/>
            <person name="Kavagutti S V."/>
        </authorList>
    </citation>
    <scope>NUCLEOTIDE SEQUENCE</scope>
</reference>
<evidence type="ECO:0000313" key="4">
    <source>
        <dbReference type="EMBL" id="CAB4736321.1"/>
    </source>
</evidence>
<evidence type="ECO:0000313" key="3">
    <source>
        <dbReference type="EMBL" id="CAB4691585.1"/>
    </source>
</evidence>
<feature type="domain" description="AAA" evidence="1">
    <location>
        <begin position="29"/>
        <end position="139"/>
    </location>
</feature>
<dbReference type="Pfam" id="PF13635">
    <property type="entry name" value="DUF4143"/>
    <property type="match status" value="1"/>
</dbReference>
<evidence type="ECO:0000259" key="2">
    <source>
        <dbReference type="Pfam" id="PF13635"/>
    </source>
</evidence>
<dbReference type="Pfam" id="PF13173">
    <property type="entry name" value="AAA_14"/>
    <property type="match status" value="1"/>
</dbReference>
<dbReference type="PANTHER" id="PTHR43566:SF2">
    <property type="entry name" value="DUF4143 DOMAIN-CONTAINING PROTEIN"/>
    <property type="match status" value="1"/>
</dbReference>
<dbReference type="InterPro" id="IPR011335">
    <property type="entry name" value="Restrct_endonuc-II-like"/>
</dbReference>
<proteinExistence type="predicted"/>
<dbReference type="InterPro" id="IPR041682">
    <property type="entry name" value="AAA_14"/>
</dbReference>
<sequence>MVGVLYSSSMGYVRRVIDAELDELFGQVPAIAIDGPKGVGKTTTANQRVVGLAKLDSKSVRESIMADPELILGRPRPLLIDEWQKVPEVWDVVRRAVDVDPAGGQFLLTGSASPQPGATAHSGAGRIGRLRMRPMTLSERGVAQPGISVKELLSGSRPPFDGTCALRLADYADEILASGFPALRDLTPRALRFQLDSYLRNAVDRDVPEQGLNVRKPESMLAWLRAYAAATSTTASYSQILDAATPGQGEKPARGTAISYRDVLTSLWLLDPVPAWMPAGSVMTRLGQVPKHHLADPALAARLLGLTRDALLDGEGVPIGPQAGTMLGHLFESLVTLCVRVPAQAAEAEISHLRTRNGDHEVDLVVVRDDGRVLAIEVKLANTVEDRDVRHLRWLAEHLGDALLDAIVINTGPSAYRRPDGIGVLPLGLLAP</sequence>
<dbReference type="SUPFAM" id="SSF52540">
    <property type="entry name" value="P-loop containing nucleoside triphosphate hydrolases"/>
    <property type="match status" value="1"/>
</dbReference>
<protein>
    <submittedName>
        <fullName evidence="3">Unannotated protein</fullName>
    </submittedName>
</protein>
<dbReference type="AlphaFoldDB" id="A0A6J6P4L1"/>
<dbReference type="EMBL" id="CAEZZA010000004">
    <property type="protein sequence ID" value="CAB4736321.1"/>
    <property type="molecule type" value="Genomic_DNA"/>
</dbReference>
<feature type="domain" description="DUF4143" evidence="2">
    <location>
        <begin position="205"/>
        <end position="380"/>
    </location>
</feature>
<dbReference type="PANTHER" id="PTHR43566">
    <property type="entry name" value="CONSERVED PROTEIN"/>
    <property type="match status" value="1"/>
</dbReference>
<dbReference type="SUPFAM" id="SSF52980">
    <property type="entry name" value="Restriction endonuclease-like"/>
    <property type="match status" value="1"/>
</dbReference>
<accession>A0A6J6P4L1</accession>
<name>A0A6J6P4L1_9ZZZZ</name>